<name>A0AAN8XDC7_HALRR</name>
<keyword evidence="2" id="KW-0479">Metal-binding</keyword>
<evidence type="ECO:0000256" key="3">
    <source>
        <dbReference type="ARBA" id="ARBA00022737"/>
    </source>
</evidence>
<dbReference type="InterPro" id="IPR050888">
    <property type="entry name" value="ZnF_C2H2-type_TF"/>
</dbReference>
<dbReference type="InterPro" id="IPR036236">
    <property type="entry name" value="Znf_C2H2_sf"/>
</dbReference>
<dbReference type="Proteomes" id="UP001381693">
    <property type="component" value="Unassembled WGS sequence"/>
</dbReference>
<dbReference type="EMBL" id="JAXCGZ010005791">
    <property type="protein sequence ID" value="KAK7080786.1"/>
    <property type="molecule type" value="Genomic_DNA"/>
</dbReference>
<organism evidence="10 11">
    <name type="scientific">Halocaridina rubra</name>
    <name type="common">Hawaiian red shrimp</name>
    <dbReference type="NCBI Taxonomy" id="373956"/>
    <lineage>
        <taxon>Eukaryota</taxon>
        <taxon>Metazoa</taxon>
        <taxon>Ecdysozoa</taxon>
        <taxon>Arthropoda</taxon>
        <taxon>Crustacea</taxon>
        <taxon>Multicrustacea</taxon>
        <taxon>Malacostraca</taxon>
        <taxon>Eumalacostraca</taxon>
        <taxon>Eucarida</taxon>
        <taxon>Decapoda</taxon>
        <taxon>Pleocyemata</taxon>
        <taxon>Caridea</taxon>
        <taxon>Atyoidea</taxon>
        <taxon>Atyidae</taxon>
        <taxon>Halocaridina</taxon>
    </lineage>
</organism>
<dbReference type="InterPro" id="IPR013087">
    <property type="entry name" value="Znf_C2H2_type"/>
</dbReference>
<feature type="region of interest" description="Disordered" evidence="8">
    <location>
        <begin position="548"/>
        <end position="610"/>
    </location>
</feature>
<protein>
    <recommendedName>
        <fullName evidence="9">C2H2-type domain-containing protein</fullName>
    </recommendedName>
</protein>
<feature type="region of interest" description="Disordered" evidence="8">
    <location>
        <begin position="485"/>
        <end position="504"/>
    </location>
</feature>
<dbReference type="SUPFAM" id="SSF57667">
    <property type="entry name" value="beta-beta-alpha zinc fingers"/>
    <property type="match status" value="1"/>
</dbReference>
<evidence type="ECO:0000256" key="8">
    <source>
        <dbReference type="SAM" id="MobiDB-lite"/>
    </source>
</evidence>
<keyword evidence="4 7" id="KW-0863">Zinc-finger</keyword>
<keyword evidence="11" id="KW-1185">Reference proteome</keyword>
<evidence type="ECO:0000256" key="2">
    <source>
        <dbReference type="ARBA" id="ARBA00022723"/>
    </source>
</evidence>
<evidence type="ECO:0000313" key="10">
    <source>
        <dbReference type="EMBL" id="KAK7080786.1"/>
    </source>
</evidence>
<dbReference type="PROSITE" id="PS00028">
    <property type="entry name" value="ZINC_FINGER_C2H2_1"/>
    <property type="match status" value="6"/>
</dbReference>
<keyword evidence="3" id="KW-0677">Repeat</keyword>
<accession>A0AAN8XDC7</accession>
<dbReference type="Gene3D" id="3.30.160.60">
    <property type="entry name" value="Classic Zinc Finger"/>
    <property type="match status" value="2"/>
</dbReference>
<feature type="domain" description="C2H2-type" evidence="9">
    <location>
        <begin position="291"/>
        <end position="319"/>
    </location>
</feature>
<gene>
    <name evidence="10" type="ORF">SK128_008060</name>
</gene>
<sequence length="610" mass="68895">MQCTAQSAKVQTESYISKLSNSCTQAVFVSQEELRCGKEVNFDSENMKSEAEELEDNSVKIKPAPAKTEIKQINTEMSEVEDDPKQVKTEEEQFESQVSDDALITSSHKCVLCNQQLPSKEELQAHFRRHANQEIDIKGKPRVKYLRSKDKDQTATCKLSSKIESLNHPVKASDNAICDVCGEVFSSVSLAISHKFRKHPDSAIKYYCPHCGMMFPIKVNRDHHLKTHPPAIPKQVFPCLACKISFYSIRALKFHVDSAHKGSSRMISPIDTPAPSLKIVFNNAGEPCSIYYCHLCGCEYQIKYNLQRHLERKHSEHERTTVPDQIVQCNICRAPFYSKRAYDAHNHHHRSSDIYATDEFVRQTVIQRIDQDFDQRRVPSVIERYLSASAVSSNRAATWRSIRAAKSKEEKISSVSDTKALECKDLFLDIGSNSPAVSSDGNNKTEPMDASSDSDCALSTSVLDIDDQRGTHKFIRGENMCWGEQSTTGSKKRLPNDSEEDDCEMNSLGLVNPETVLANPRLMCDHSEPDLSTVSLGNDIIDEVLGQKEGHLTSSDEQNEENNDTLENMRYKADRLRDGNESQTSGFVKEGTDWHASSRRKKLRSKPYRK</sequence>
<evidence type="ECO:0000313" key="11">
    <source>
        <dbReference type="Proteomes" id="UP001381693"/>
    </source>
</evidence>
<evidence type="ECO:0000256" key="5">
    <source>
        <dbReference type="ARBA" id="ARBA00022833"/>
    </source>
</evidence>
<evidence type="ECO:0000256" key="6">
    <source>
        <dbReference type="ARBA" id="ARBA00023242"/>
    </source>
</evidence>
<evidence type="ECO:0000256" key="1">
    <source>
        <dbReference type="ARBA" id="ARBA00004123"/>
    </source>
</evidence>
<feature type="compositionally biased region" description="Basic residues" evidence="8">
    <location>
        <begin position="597"/>
        <end position="610"/>
    </location>
</feature>
<dbReference type="PROSITE" id="PS50157">
    <property type="entry name" value="ZINC_FINGER_C2H2_2"/>
    <property type="match status" value="3"/>
</dbReference>
<dbReference type="GO" id="GO:0005634">
    <property type="term" value="C:nucleus"/>
    <property type="evidence" value="ECO:0007669"/>
    <property type="project" value="UniProtKB-SubCell"/>
</dbReference>
<keyword evidence="5" id="KW-0862">Zinc</keyword>
<dbReference type="GO" id="GO:0008270">
    <property type="term" value="F:zinc ion binding"/>
    <property type="evidence" value="ECO:0007669"/>
    <property type="project" value="UniProtKB-KW"/>
</dbReference>
<feature type="domain" description="C2H2-type" evidence="9">
    <location>
        <begin position="108"/>
        <end position="135"/>
    </location>
</feature>
<dbReference type="SMART" id="SM00355">
    <property type="entry name" value="ZnF_C2H2"/>
    <property type="match status" value="6"/>
</dbReference>
<evidence type="ECO:0000259" key="9">
    <source>
        <dbReference type="PROSITE" id="PS50157"/>
    </source>
</evidence>
<proteinExistence type="predicted"/>
<evidence type="ECO:0000256" key="7">
    <source>
        <dbReference type="PROSITE-ProRule" id="PRU00042"/>
    </source>
</evidence>
<dbReference type="AlphaFoldDB" id="A0AAN8XDC7"/>
<reference evidence="10 11" key="1">
    <citation type="submission" date="2023-11" db="EMBL/GenBank/DDBJ databases">
        <title>Halocaridina rubra genome assembly.</title>
        <authorList>
            <person name="Smith C."/>
        </authorList>
    </citation>
    <scope>NUCLEOTIDE SEQUENCE [LARGE SCALE GENOMIC DNA]</scope>
    <source>
        <strain evidence="10">EP-1</strain>
        <tissue evidence="10">Whole</tissue>
    </source>
</reference>
<comment type="subcellular location">
    <subcellularLocation>
        <location evidence="1">Nucleus</location>
    </subcellularLocation>
</comment>
<keyword evidence="6" id="KW-0539">Nucleus</keyword>
<feature type="region of interest" description="Disordered" evidence="8">
    <location>
        <begin position="434"/>
        <end position="455"/>
    </location>
</feature>
<evidence type="ECO:0000256" key="4">
    <source>
        <dbReference type="ARBA" id="ARBA00022771"/>
    </source>
</evidence>
<dbReference type="PANTHER" id="PTHR24406">
    <property type="entry name" value="TRANSCRIPTIONAL REPRESSOR CTCFL-RELATED"/>
    <property type="match status" value="1"/>
</dbReference>
<comment type="caution">
    <text evidence="10">The sequence shown here is derived from an EMBL/GenBank/DDBJ whole genome shotgun (WGS) entry which is preliminary data.</text>
</comment>
<feature type="domain" description="C2H2-type" evidence="9">
    <location>
        <begin position="206"/>
        <end position="233"/>
    </location>
</feature>
<feature type="compositionally biased region" description="Basic and acidic residues" evidence="8">
    <location>
        <begin position="567"/>
        <end position="580"/>
    </location>
</feature>